<dbReference type="Proteomes" id="UP001321542">
    <property type="component" value="Chromosome"/>
</dbReference>
<evidence type="ECO:0000256" key="1">
    <source>
        <dbReference type="SAM" id="MobiDB-lite"/>
    </source>
</evidence>
<feature type="region of interest" description="Disordered" evidence="1">
    <location>
        <begin position="1"/>
        <end position="125"/>
    </location>
</feature>
<proteinExistence type="predicted"/>
<reference evidence="2 3" key="2">
    <citation type="journal article" date="2023" name="ChemBioChem">
        <title>Acyltransferase Domain Exchange between Two Independent Type I Polyketide Synthases in the Same Producer Strain of Macrolide Antibiotics.</title>
        <authorList>
            <person name="Kudo F."/>
            <person name="Kishikawa K."/>
            <person name="Tsuboi K."/>
            <person name="Kido T."/>
            <person name="Usui T."/>
            <person name="Hashimoto J."/>
            <person name="Shin-Ya K."/>
            <person name="Miyanaga A."/>
            <person name="Eguchi T."/>
        </authorList>
    </citation>
    <scope>NUCLEOTIDE SEQUENCE [LARGE SCALE GENOMIC DNA]</scope>
    <source>
        <strain evidence="2 3">A-8890</strain>
    </source>
</reference>
<evidence type="ECO:0000313" key="2">
    <source>
        <dbReference type="EMBL" id="BBC33150.1"/>
    </source>
</evidence>
<gene>
    <name evidence="2" type="ORF">SGFS_044440</name>
</gene>
<evidence type="ECO:0008006" key="4">
    <source>
        <dbReference type="Google" id="ProtNLM"/>
    </source>
</evidence>
<sequence length="125" mass="13456">MAPTKLRDILPTTTAAPRRGQVTAGSHSATIPGLLGSTTGHPYPGTRTEGETTMAVDPTDPDTFEVEETAEEIDFEAPEVDAAEQHTDITEDRDDPLTGTDRDSANEADLAEQARVVSLDEDDYR</sequence>
<protein>
    <recommendedName>
        <fullName evidence="4">DUF5709 domain-containing protein</fullName>
    </recommendedName>
</protein>
<reference evidence="2 3" key="1">
    <citation type="journal article" date="2010" name="ChemBioChem">
        <title>Cloning and characterization of the biosynthetic gene cluster of 16-membered macrolide antibiotic FD-891: involvement of a dual functional cytochrome P450 monooxygenase catalyzing epoxidation and hydroxylation.</title>
        <authorList>
            <person name="Kudo F."/>
            <person name="Motegi A."/>
            <person name="Mizoue K."/>
            <person name="Eguchi T."/>
        </authorList>
    </citation>
    <scope>NUCLEOTIDE SEQUENCE [LARGE SCALE GENOMIC DNA]</scope>
    <source>
        <strain evidence="2 3">A-8890</strain>
    </source>
</reference>
<feature type="compositionally biased region" description="Acidic residues" evidence="1">
    <location>
        <begin position="59"/>
        <end position="82"/>
    </location>
</feature>
<accession>A0ABN5VIZ7</accession>
<keyword evidence="3" id="KW-1185">Reference proteome</keyword>
<organism evidence="2 3">
    <name type="scientific">Streptomyces graminofaciens</name>
    <dbReference type="NCBI Taxonomy" id="68212"/>
    <lineage>
        <taxon>Bacteria</taxon>
        <taxon>Bacillati</taxon>
        <taxon>Actinomycetota</taxon>
        <taxon>Actinomycetes</taxon>
        <taxon>Kitasatosporales</taxon>
        <taxon>Streptomycetaceae</taxon>
        <taxon>Streptomyces</taxon>
    </lineage>
</organism>
<evidence type="ECO:0000313" key="3">
    <source>
        <dbReference type="Proteomes" id="UP001321542"/>
    </source>
</evidence>
<name>A0ABN5VIZ7_9ACTN</name>
<dbReference type="EMBL" id="AP018448">
    <property type="protein sequence ID" value="BBC33150.1"/>
    <property type="molecule type" value="Genomic_DNA"/>
</dbReference>